<dbReference type="OrthoDB" id="77570at2157"/>
<dbReference type="RefSeq" id="WP_116669727.1">
    <property type="nucleotide sequence ID" value="NZ_MZGU01000004.1"/>
</dbReference>
<dbReference type="Proteomes" id="UP000245577">
    <property type="component" value="Unassembled WGS sequence"/>
</dbReference>
<reference evidence="1 2" key="1">
    <citation type="submission" date="2017-03" db="EMBL/GenBank/DDBJ databases">
        <title>Genome sequence of Methanobrevibacter wosei.</title>
        <authorList>
            <person name="Poehlein A."/>
            <person name="Seedorf H."/>
            <person name="Daniel R."/>
        </authorList>
    </citation>
    <scope>NUCLEOTIDE SEQUENCE [LARGE SCALE GENOMIC DNA]</scope>
    <source>
        <strain evidence="1 2">DSM 11979</strain>
    </source>
</reference>
<dbReference type="EMBL" id="MZGU01000004">
    <property type="protein sequence ID" value="PWB86088.1"/>
    <property type="molecule type" value="Genomic_DNA"/>
</dbReference>
<sequence length="180" mass="21430">MDNIKEGFNFYDNFSEFYGVKPHENAVKIANYEFFWDCTDELAPFGSDEGYLSFVELIDWIEENPDKPMLECIRWILSSWSLKLSDYNESILYEENIIEDTLDYRFDRIVLTLDIVLIATGFGQLILQGKMDENIKNIVHLAILRQMNSYVLDAFLEDNEEWKYERYKYLQILLDILEKA</sequence>
<organism evidence="1 2">
    <name type="scientific">Methanobrevibacter woesei</name>
    <dbReference type="NCBI Taxonomy" id="190976"/>
    <lineage>
        <taxon>Archaea</taxon>
        <taxon>Methanobacteriati</taxon>
        <taxon>Methanobacteriota</taxon>
        <taxon>Methanomada group</taxon>
        <taxon>Methanobacteria</taxon>
        <taxon>Methanobacteriales</taxon>
        <taxon>Methanobacteriaceae</taxon>
        <taxon>Methanobrevibacter</taxon>
    </lineage>
</organism>
<name>A0A2U1S7X8_9EURY</name>
<proteinExistence type="predicted"/>
<protein>
    <submittedName>
        <fullName evidence="1">Uncharacterized protein</fullName>
    </submittedName>
</protein>
<evidence type="ECO:0000313" key="2">
    <source>
        <dbReference type="Proteomes" id="UP000245577"/>
    </source>
</evidence>
<evidence type="ECO:0000313" key="1">
    <source>
        <dbReference type="EMBL" id="PWB86088.1"/>
    </source>
</evidence>
<dbReference type="AlphaFoldDB" id="A0A2U1S7X8"/>
<accession>A0A2U1S7X8</accession>
<gene>
    <name evidence="1" type="ORF">MBBWO_09420</name>
</gene>
<keyword evidence="2" id="KW-1185">Reference proteome</keyword>
<comment type="caution">
    <text evidence="1">The sequence shown here is derived from an EMBL/GenBank/DDBJ whole genome shotgun (WGS) entry which is preliminary data.</text>
</comment>